<evidence type="ECO:0000313" key="2">
    <source>
        <dbReference type="EMBL" id="KAA2264606.1"/>
    </source>
</evidence>
<organism evidence="2 3">
    <name type="scientific">Solihabitans fulvus</name>
    <dbReference type="NCBI Taxonomy" id="1892852"/>
    <lineage>
        <taxon>Bacteria</taxon>
        <taxon>Bacillati</taxon>
        <taxon>Actinomycetota</taxon>
        <taxon>Actinomycetes</taxon>
        <taxon>Pseudonocardiales</taxon>
        <taxon>Pseudonocardiaceae</taxon>
        <taxon>Solihabitans</taxon>
    </lineage>
</organism>
<accession>A0A5B2XMJ6</accession>
<reference evidence="2 3" key="1">
    <citation type="submission" date="2019-09" db="EMBL/GenBank/DDBJ databases">
        <title>Goodfellowia gen. nov., a new genus of the Pseudonocardineae related to Actinoalloteichus, containing Goodfellowia coeruleoviolacea gen. nov., comb. nov. gen. nov., comb. nov.</title>
        <authorList>
            <person name="Labeda D."/>
        </authorList>
    </citation>
    <scope>NUCLEOTIDE SEQUENCE [LARGE SCALE GENOMIC DNA]</scope>
    <source>
        <strain evidence="2 3">AN110305</strain>
    </source>
</reference>
<dbReference type="RefSeq" id="WP_149848410.1">
    <property type="nucleotide sequence ID" value="NZ_VUOB01000010.1"/>
</dbReference>
<dbReference type="AlphaFoldDB" id="A0A5B2XMJ6"/>
<feature type="chain" id="PRO_5039714997" description="Secreted protein" evidence="1">
    <location>
        <begin position="31"/>
        <end position="122"/>
    </location>
</feature>
<protein>
    <recommendedName>
        <fullName evidence="4">Secreted protein</fullName>
    </recommendedName>
</protein>
<sequence>MRLNGRSIAVTLAAVGLAGGLVGCSAAAEAKDKASVCVDALKLGGFTPDLSDPAKSVEDAHRKAEELGKLADQAGDTTLRDALKGMAQKLTSVKVSDFDPQSVQNWVNSKVSDLDTLRKACS</sequence>
<feature type="signal peptide" evidence="1">
    <location>
        <begin position="1"/>
        <end position="30"/>
    </location>
</feature>
<keyword evidence="1" id="KW-0732">Signal</keyword>
<evidence type="ECO:0008006" key="4">
    <source>
        <dbReference type="Google" id="ProtNLM"/>
    </source>
</evidence>
<dbReference type="PROSITE" id="PS51257">
    <property type="entry name" value="PROKAR_LIPOPROTEIN"/>
    <property type="match status" value="1"/>
</dbReference>
<dbReference type="Proteomes" id="UP000323454">
    <property type="component" value="Unassembled WGS sequence"/>
</dbReference>
<keyword evidence="3" id="KW-1185">Reference proteome</keyword>
<dbReference type="EMBL" id="VUOB01000010">
    <property type="protein sequence ID" value="KAA2264606.1"/>
    <property type="molecule type" value="Genomic_DNA"/>
</dbReference>
<evidence type="ECO:0000256" key="1">
    <source>
        <dbReference type="SAM" id="SignalP"/>
    </source>
</evidence>
<reference evidence="2 3" key="2">
    <citation type="submission" date="2019-09" db="EMBL/GenBank/DDBJ databases">
        <authorList>
            <person name="Jin C."/>
        </authorList>
    </citation>
    <scope>NUCLEOTIDE SEQUENCE [LARGE SCALE GENOMIC DNA]</scope>
    <source>
        <strain evidence="2 3">AN110305</strain>
    </source>
</reference>
<name>A0A5B2XMJ6_9PSEU</name>
<comment type="caution">
    <text evidence="2">The sequence shown here is derived from an EMBL/GenBank/DDBJ whole genome shotgun (WGS) entry which is preliminary data.</text>
</comment>
<dbReference type="NCBIfam" id="NF037950">
    <property type="entry name" value="spanin2_1"/>
    <property type="match status" value="1"/>
</dbReference>
<gene>
    <name evidence="2" type="ORF">F0L68_05750</name>
</gene>
<evidence type="ECO:0000313" key="3">
    <source>
        <dbReference type="Proteomes" id="UP000323454"/>
    </source>
</evidence>
<dbReference type="OrthoDB" id="3698794at2"/>
<proteinExistence type="predicted"/>